<dbReference type="PANTHER" id="PTHR42749">
    <property type="entry name" value="CELL SHAPE-DETERMINING PROTEIN MREB"/>
    <property type="match status" value="1"/>
</dbReference>
<name>A0A7V3JA62_UNCC3</name>
<keyword evidence="4 6" id="KW-0133">Cell shape</keyword>
<dbReference type="GO" id="GO:0000902">
    <property type="term" value="P:cell morphogenesis"/>
    <property type="evidence" value="ECO:0007669"/>
    <property type="project" value="InterPro"/>
</dbReference>
<keyword evidence="1 6" id="KW-0963">Cytoplasm</keyword>
<comment type="subcellular location">
    <subcellularLocation>
        <location evidence="6">Cytoplasm</location>
    </subcellularLocation>
    <text evidence="6">Membrane-associated.</text>
</comment>
<dbReference type="Pfam" id="PF06723">
    <property type="entry name" value="MreB_Mbl"/>
    <property type="match status" value="1"/>
</dbReference>
<dbReference type="GO" id="GO:0005524">
    <property type="term" value="F:ATP binding"/>
    <property type="evidence" value="ECO:0007669"/>
    <property type="project" value="UniProtKB-KW"/>
</dbReference>
<dbReference type="PRINTS" id="PR01652">
    <property type="entry name" value="SHAPEPROTEIN"/>
</dbReference>
<comment type="subunit">
    <text evidence="6">Forms polymers.</text>
</comment>
<dbReference type="InterPro" id="IPR056546">
    <property type="entry name" value="MreB_MamK-like"/>
</dbReference>
<comment type="caution">
    <text evidence="6">Lacks conserved residue(s) required for the propagation of feature annotation.</text>
</comment>
<dbReference type="NCBIfam" id="TIGR00904">
    <property type="entry name" value="mreB"/>
    <property type="match status" value="1"/>
</dbReference>
<sequence>MFDRFWGLLSHDIGIDLGTSSTLVYVKGKGIVIRESSVVAINQKTKQILAIGDEAKKMVGKTPGHIVAIRPLVDGVVSDFEVTEQMLRYFIEKVHKQAFTLFPRPRIVVGIPYGVTEVEKRAVEEAAINAGARQVFLIEEPIAAAIGARLPVQDASGSMVVDIGGGTTEVAVLSLGGIVASRSIRIAGDEMNEDILNFARDEFNLLLGERTAEEIKIAIGSAVPQKESLSIPMRGRDLVTGLPKEIIVTDEQIREALKKSVLSIVEATKATIEETPPELVADIMQKGITLCGGGALLRGLDQLLSKETETTVSVADDPLTAVVRGCGIVLEDIDALKEVLVPNQSKSL</sequence>
<comment type="similarity">
    <text evidence="5 6">Belongs to the FtsA/MreB family.</text>
</comment>
<dbReference type="Gene3D" id="3.30.420.40">
    <property type="match status" value="2"/>
</dbReference>
<protein>
    <recommendedName>
        <fullName evidence="6">Cell shape-determining protein MreB</fullName>
    </recommendedName>
</protein>
<organism evidence="7">
    <name type="scientific">candidate division CPR3 bacterium</name>
    <dbReference type="NCBI Taxonomy" id="2268181"/>
    <lineage>
        <taxon>Bacteria</taxon>
        <taxon>Bacteria division CPR3</taxon>
    </lineage>
</organism>
<evidence type="ECO:0000256" key="4">
    <source>
        <dbReference type="ARBA" id="ARBA00022960"/>
    </source>
</evidence>
<proteinExistence type="inferred from homology"/>
<feature type="binding site" evidence="6">
    <location>
        <begin position="293"/>
        <end position="296"/>
    </location>
    <ligand>
        <name>ATP</name>
        <dbReference type="ChEBI" id="CHEBI:30616"/>
    </ligand>
</feature>
<feature type="binding site" evidence="6">
    <location>
        <begin position="165"/>
        <end position="167"/>
    </location>
    <ligand>
        <name>ATP</name>
        <dbReference type="ChEBI" id="CHEBI:30616"/>
    </ligand>
</feature>
<dbReference type="HAMAP" id="MF_02207">
    <property type="entry name" value="MreB"/>
    <property type="match status" value="1"/>
</dbReference>
<reference evidence="7" key="1">
    <citation type="journal article" date="2020" name="mSystems">
        <title>Genome- and Community-Level Interaction Insights into Carbon Utilization and Element Cycling Functions of Hydrothermarchaeota in Hydrothermal Sediment.</title>
        <authorList>
            <person name="Zhou Z."/>
            <person name="Liu Y."/>
            <person name="Xu W."/>
            <person name="Pan J."/>
            <person name="Luo Z.H."/>
            <person name="Li M."/>
        </authorList>
    </citation>
    <scope>NUCLEOTIDE SEQUENCE [LARGE SCALE GENOMIC DNA]</scope>
    <source>
        <strain evidence="7">SpSt-757</strain>
    </source>
</reference>
<evidence type="ECO:0000256" key="5">
    <source>
        <dbReference type="ARBA" id="ARBA00023458"/>
    </source>
</evidence>
<dbReference type="PANTHER" id="PTHR42749:SF1">
    <property type="entry name" value="CELL SHAPE-DETERMINING PROTEIN MREB"/>
    <property type="match status" value="1"/>
</dbReference>
<evidence type="ECO:0000256" key="3">
    <source>
        <dbReference type="ARBA" id="ARBA00022840"/>
    </source>
</evidence>
<feature type="binding site" evidence="6">
    <location>
        <begin position="213"/>
        <end position="216"/>
    </location>
    <ligand>
        <name>ATP</name>
        <dbReference type="ChEBI" id="CHEBI:30616"/>
    </ligand>
</feature>
<comment type="caution">
    <text evidence="7">The sequence shown here is derived from an EMBL/GenBank/DDBJ whole genome shotgun (WGS) entry which is preliminary data.</text>
</comment>
<comment type="function">
    <text evidence="6">Forms membrane-associated dynamic filaments that are essential for cell shape determination. Acts by regulating cell wall synthesis and cell elongation, and thus cell shape. A feedback loop between cell geometry and MreB localization may maintain elongated cell shape by targeting cell wall growth to regions of negative cell wall curvature.</text>
</comment>
<evidence type="ECO:0000256" key="1">
    <source>
        <dbReference type="ARBA" id="ARBA00022490"/>
    </source>
</evidence>
<dbReference type="InterPro" id="IPR004753">
    <property type="entry name" value="MreB"/>
</dbReference>
<evidence type="ECO:0000256" key="2">
    <source>
        <dbReference type="ARBA" id="ARBA00022741"/>
    </source>
</evidence>
<dbReference type="AlphaFoldDB" id="A0A7V3JA62"/>
<dbReference type="GO" id="GO:0005737">
    <property type="term" value="C:cytoplasm"/>
    <property type="evidence" value="ECO:0007669"/>
    <property type="project" value="UniProtKB-SubCell"/>
</dbReference>
<evidence type="ECO:0000256" key="6">
    <source>
        <dbReference type="HAMAP-Rule" id="MF_02207"/>
    </source>
</evidence>
<evidence type="ECO:0000313" key="7">
    <source>
        <dbReference type="EMBL" id="HFZ09003.1"/>
    </source>
</evidence>
<dbReference type="EMBL" id="DTGG01000082">
    <property type="protein sequence ID" value="HFZ09003.1"/>
    <property type="molecule type" value="Genomic_DNA"/>
</dbReference>
<dbReference type="GO" id="GO:0008360">
    <property type="term" value="P:regulation of cell shape"/>
    <property type="evidence" value="ECO:0007669"/>
    <property type="project" value="UniProtKB-UniRule"/>
</dbReference>
<gene>
    <name evidence="6" type="primary">mreB</name>
    <name evidence="7" type="ORF">ENV41_02585</name>
</gene>
<keyword evidence="2 6" id="KW-0547">Nucleotide-binding</keyword>
<dbReference type="SUPFAM" id="SSF53067">
    <property type="entry name" value="Actin-like ATPase domain"/>
    <property type="match status" value="2"/>
</dbReference>
<keyword evidence="3 6" id="KW-0067">ATP-binding</keyword>
<accession>A0A7V3JA62</accession>
<dbReference type="NCBIfam" id="NF010539">
    <property type="entry name" value="PRK13927.1"/>
    <property type="match status" value="1"/>
</dbReference>
<dbReference type="CDD" id="cd10225">
    <property type="entry name" value="ASKHA_NBD_MreB-like"/>
    <property type="match status" value="1"/>
</dbReference>
<dbReference type="InterPro" id="IPR043129">
    <property type="entry name" value="ATPase_NBD"/>
</dbReference>